<sequence length="215" mass="24727">MTHSNVSARYVDNERLIALNASHAAFRRDLTKMARVATVANFRDPAHRRSILNGWAVFKNQLEQHHSHEDRFIWPNLRENMANSEAAMSVLDDMESEHALIDPLLRSVDYAFEHHETADLAAVLDELNSKLGYHLTHEEHDAIPMIVEAIPEKEWKKIVSGIKKASMSGAPEFMPWVTEGATDGEVKRILSMLPPPARLIYRRVWVPKYRKVSRW</sequence>
<dbReference type="CDD" id="cd12108">
    <property type="entry name" value="Hr-like"/>
    <property type="match status" value="1"/>
</dbReference>
<dbReference type="Gene3D" id="1.20.120.520">
    <property type="entry name" value="nmb1532 protein domain like"/>
    <property type="match status" value="1"/>
</dbReference>
<comment type="caution">
    <text evidence="2">The sequence shown here is derived from an EMBL/GenBank/DDBJ whole genome shotgun (WGS) entry which is preliminary data.</text>
</comment>
<proteinExistence type="predicted"/>
<dbReference type="AlphaFoldDB" id="A0A7K1KSN0"/>
<evidence type="ECO:0000313" key="3">
    <source>
        <dbReference type="Proteomes" id="UP000432015"/>
    </source>
</evidence>
<dbReference type="Proteomes" id="UP000432015">
    <property type="component" value="Unassembled WGS sequence"/>
</dbReference>
<accession>A0A7K1KSN0</accession>
<name>A0A7K1KSN0_9ACTN</name>
<dbReference type="RefSeq" id="WP_156214151.1">
    <property type="nucleotide sequence ID" value="NZ_WOFH01000001.1"/>
</dbReference>
<organism evidence="2 3">
    <name type="scientific">Actinomadura litoris</name>
    <dbReference type="NCBI Taxonomy" id="2678616"/>
    <lineage>
        <taxon>Bacteria</taxon>
        <taxon>Bacillati</taxon>
        <taxon>Actinomycetota</taxon>
        <taxon>Actinomycetes</taxon>
        <taxon>Streptosporangiales</taxon>
        <taxon>Thermomonosporaceae</taxon>
        <taxon>Actinomadura</taxon>
    </lineage>
</organism>
<evidence type="ECO:0000259" key="1">
    <source>
        <dbReference type="Pfam" id="PF01814"/>
    </source>
</evidence>
<gene>
    <name evidence="2" type="ORF">GNZ18_00910</name>
</gene>
<keyword evidence="3" id="KW-1185">Reference proteome</keyword>
<dbReference type="Pfam" id="PF01814">
    <property type="entry name" value="Hemerythrin"/>
    <property type="match status" value="1"/>
</dbReference>
<evidence type="ECO:0000313" key="2">
    <source>
        <dbReference type="EMBL" id="MUN35169.1"/>
    </source>
</evidence>
<reference evidence="2 3" key="1">
    <citation type="submission" date="2019-11" db="EMBL/GenBank/DDBJ databases">
        <authorList>
            <person name="Cao P."/>
        </authorList>
    </citation>
    <scope>NUCLEOTIDE SEQUENCE [LARGE SCALE GENOMIC DNA]</scope>
    <source>
        <strain evidence="2 3">NEAU-AAG5</strain>
    </source>
</reference>
<dbReference type="EMBL" id="WOFH01000001">
    <property type="protein sequence ID" value="MUN35169.1"/>
    <property type="molecule type" value="Genomic_DNA"/>
</dbReference>
<dbReference type="InterPro" id="IPR012312">
    <property type="entry name" value="Hemerythrin-like"/>
</dbReference>
<protein>
    <submittedName>
        <fullName evidence="2">Hemerythrin domain-containing protein</fullName>
    </submittedName>
</protein>
<feature type="domain" description="Hemerythrin-like" evidence="1">
    <location>
        <begin position="19"/>
        <end position="146"/>
    </location>
</feature>